<evidence type="ECO:0000313" key="2">
    <source>
        <dbReference type="EMBL" id="CAD7081010.1"/>
    </source>
</evidence>
<organism evidence="2 3">
    <name type="scientific">Hermetia illucens</name>
    <name type="common">Black soldier fly</name>
    <dbReference type="NCBI Taxonomy" id="343691"/>
    <lineage>
        <taxon>Eukaryota</taxon>
        <taxon>Metazoa</taxon>
        <taxon>Ecdysozoa</taxon>
        <taxon>Arthropoda</taxon>
        <taxon>Hexapoda</taxon>
        <taxon>Insecta</taxon>
        <taxon>Pterygota</taxon>
        <taxon>Neoptera</taxon>
        <taxon>Endopterygota</taxon>
        <taxon>Diptera</taxon>
        <taxon>Brachycera</taxon>
        <taxon>Stratiomyomorpha</taxon>
        <taxon>Stratiomyidae</taxon>
        <taxon>Hermetiinae</taxon>
        <taxon>Hermetia</taxon>
    </lineage>
</organism>
<evidence type="ECO:0000313" key="3">
    <source>
        <dbReference type="Proteomes" id="UP000594454"/>
    </source>
</evidence>
<dbReference type="InParanoid" id="A0A7R8UHX3"/>
<dbReference type="AlphaFoldDB" id="A0A7R8UHX3"/>
<protein>
    <submittedName>
        <fullName evidence="2">Uncharacterized protein</fullName>
    </submittedName>
</protein>
<dbReference type="InterPro" id="IPR001563">
    <property type="entry name" value="Peptidase_S10"/>
</dbReference>
<gene>
    <name evidence="2" type="ORF">HERILL_LOCUS4137</name>
</gene>
<proteinExistence type="inferred from homology"/>
<dbReference type="OrthoDB" id="443318at2759"/>
<dbReference type="Pfam" id="PF00450">
    <property type="entry name" value="Peptidase_S10"/>
    <property type="match status" value="1"/>
</dbReference>
<sequence length="86" mass="9766">MVLWLEGGLDASSIFGLFIENGPVEMMDNGNVQRRTYSWTKDYSVVYMDNPVGSRYSFTENDAGYAQNNGSYNLNLQRTNIVQLLD</sequence>
<dbReference type="InterPro" id="IPR029058">
    <property type="entry name" value="AB_hydrolase_fold"/>
</dbReference>
<dbReference type="Gene3D" id="3.40.50.1820">
    <property type="entry name" value="alpha/beta hydrolase"/>
    <property type="match status" value="1"/>
</dbReference>
<dbReference type="GO" id="GO:0006508">
    <property type="term" value="P:proteolysis"/>
    <property type="evidence" value="ECO:0007669"/>
    <property type="project" value="InterPro"/>
</dbReference>
<dbReference type="GO" id="GO:0004185">
    <property type="term" value="F:serine-type carboxypeptidase activity"/>
    <property type="evidence" value="ECO:0007669"/>
    <property type="project" value="InterPro"/>
</dbReference>
<evidence type="ECO:0000256" key="1">
    <source>
        <dbReference type="ARBA" id="ARBA00009431"/>
    </source>
</evidence>
<accession>A0A7R8UHX3</accession>
<dbReference type="SUPFAM" id="SSF53474">
    <property type="entry name" value="alpha/beta-Hydrolases"/>
    <property type="match status" value="1"/>
</dbReference>
<dbReference type="Proteomes" id="UP000594454">
    <property type="component" value="Chromosome 2"/>
</dbReference>
<keyword evidence="3" id="KW-1185">Reference proteome</keyword>
<dbReference type="EMBL" id="LR899010">
    <property type="protein sequence ID" value="CAD7081010.1"/>
    <property type="molecule type" value="Genomic_DNA"/>
</dbReference>
<reference evidence="2 3" key="1">
    <citation type="submission" date="2020-11" db="EMBL/GenBank/DDBJ databases">
        <authorList>
            <person name="Wallbank WR R."/>
            <person name="Pardo Diaz C."/>
            <person name="Kozak K."/>
            <person name="Martin S."/>
            <person name="Jiggins C."/>
            <person name="Moest M."/>
            <person name="Warren A I."/>
            <person name="Generalovic N T."/>
            <person name="Byers J.R.P. K."/>
            <person name="Montejo-Kovacevich G."/>
            <person name="Yen C E."/>
        </authorList>
    </citation>
    <scope>NUCLEOTIDE SEQUENCE [LARGE SCALE GENOMIC DNA]</scope>
</reference>
<comment type="similarity">
    <text evidence="1">Belongs to the peptidase S10 family.</text>
</comment>
<name>A0A7R8UHX3_HERIL</name>